<reference evidence="2" key="1">
    <citation type="submission" date="2015-07" db="EMBL/GenBank/DDBJ databases">
        <title>MeaNS - Measles Nucleotide Surveillance Program.</title>
        <authorList>
            <person name="Tran T."/>
            <person name="Druce J."/>
        </authorList>
    </citation>
    <scope>NUCLEOTIDE SEQUENCE</scope>
    <source>
        <strain evidence="2">UCB-OBI-ISO-001</strain>
        <tissue evidence="2">Gonad</tissue>
    </source>
</reference>
<sequence>REGERERQTMRDLERNGVINRERNAHRRKTERNRGRERDYERQIEIELSIERGIHKKGKHVEKVTVTRDRKTEMQRDFRETK</sequence>
<feature type="non-terminal residue" evidence="2">
    <location>
        <position position="1"/>
    </location>
</feature>
<feature type="region of interest" description="Disordered" evidence="1">
    <location>
        <begin position="1"/>
        <end position="38"/>
    </location>
</feature>
<evidence type="ECO:0000256" key="1">
    <source>
        <dbReference type="SAM" id="MobiDB-lite"/>
    </source>
</evidence>
<dbReference type="EMBL" id="KQ421138">
    <property type="protein sequence ID" value="KOF78313.1"/>
    <property type="molecule type" value="Genomic_DNA"/>
</dbReference>
<accession>A0A0L8GMV9</accession>
<feature type="compositionally biased region" description="Basic and acidic residues" evidence="1">
    <location>
        <begin position="1"/>
        <end position="23"/>
    </location>
</feature>
<proteinExistence type="predicted"/>
<gene>
    <name evidence="2" type="ORF">OCBIM_22030961mg</name>
</gene>
<organism evidence="2">
    <name type="scientific">Octopus bimaculoides</name>
    <name type="common">California two-spotted octopus</name>
    <dbReference type="NCBI Taxonomy" id="37653"/>
    <lineage>
        <taxon>Eukaryota</taxon>
        <taxon>Metazoa</taxon>
        <taxon>Spiralia</taxon>
        <taxon>Lophotrochozoa</taxon>
        <taxon>Mollusca</taxon>
        <taxon>Cephalopoda</taxon>
        <taxon>Coleoidea</taxon>
        <taxon>Octopodiformes</taxon>
        <taxon>Octopoda</taxon>
        <taxon>Incirrata</taxon>
        <taxon>Octopodidae</taxon>
        <taxon>Octopus</taxon>
    </lineage>
</organism>
<evidence type="ECO:0000313" key="2">
    <source>
        <dbReference type="EMBL" id="KOF78313.1"/>
    </source>
</evidence>
<dbReference type="AlphaFoldDB" id="A0A0L8GMV9"/>
<name>A0A0L8GMV9_OCTBM</name>
<protein>
    <submittedName>
        <fullName evidence="2">Uncharacterized protein</fullName>
    </submittedName>
</protein>